<dbReference type="Gene3D" id="2.170.120.12">
    <property type="entry name" value="DNA-directed RNA polymerase, insert domain"/>
    <property type="match status" value="1"/>
</dbReference>
<reference evidence="8 9" key="1">
    <citation type="journal article" date="2010" name="Nature">
        <title>The Ectocarpus genome and the independent evolution of multicellularity in brown algae.</title>
        <authorList>
            <person name="Cock J.M."/>
            <person name="Sterck L."/>
            <person name="Rouze P."/>
            <person name="Scornet D."/>
            <person name="Allen A.E."/>
            <person name="Amoutzias G."/>
            <person name="Anthouard V."/>
            <person name="Artiguenave F."/>
            <person name="Aury J.M."/>
            <person name="Badger J.H."/>
            <person name="Beszteri B."/>
            <person name="Billiau K."/>
            <person name="Bonnet E."/>
            <person name="Bothwell J.H."/>
            <person name="Bowler C."/>
            <person name="Boyen C."/>
            <person name="Brownlee C."/>
            <person name="Carrano C.J."/>
            <person name="Charrier B."/>
            <person name="Cho G.Y."/>
            <person name="Coelho S.M."/>
            <person name="Collen J."/>
            <person name="Corre E."/>
            <person name="Da Silva C."/>
            <person name="Delage L."/>
            <person name="Delaroque N."/>
            <person name="Dittami S.M."/>
            <person name="Doulbeau S."/>
            <person name="Elias M."/>
            <person name="Farnham G."/>
            <person name="Gachon C.M."/>
            <person name="Gschloessl B."/>
            <person name="Heesch S."/>
            <person name="Jabbari K."/>
            <person name="Jubin C."/>
            <person name="Kawai H."/>
            <person name="Kimura K."/>
            <person name="Kloareg B."/>
            <person name="Kupper F.C."/>
            <person name="Lang D."/>
            <person name="Le Bail A."/>
            <person name="Leblanc C."/>
            <person name="Lerouge P."/>
            <person name="Lohr M."/>
            <person name="Lopez P.J."/>
            <person name="Martens C."/>
            <person name="Maumus F."/>
            <person name="Michel G."/>
            <person name="Miranda-Saavedra D."/>
            <person name="Morales J."/>
            <person name="Moreau H."/>
            <person name="Motomura T."/>
            <person name="Nagasato C."/>
            <person name="Napoli C.A."/>
            <person name="Nelson D.R."/>
            <person name="Nyvall-Collen P."/>
            <person name="Peters A.F."/>
            <person name="Pommier C."/>
            <person name="Potin P."/>
            <person name="Poulain J."/>
            <person name="Quesneville H."/>
            <person name="Read B."/>
            <person name="Rensing S.A."/>
            <person name="Ritter A."/>
            <person name="Rousvoal S."/>
            <person name="Samanta M."/>
            <person name="Samson G."/>
            <person name="Schroeder D.C."/>
            <person name="Segurens B."/>
            <person name="Strittmatter M."/>
            <person name="Tonon T."/>
            <person name="Tregear J.W."/>
            <person name="Valentin K."/>
            <person name="von Dassow P."/>
            <person name="Yamagishi T."/>
            <person name="Van de Peer Y."/>
            <person name="Wincker P."/>
        </authorList>
    </citation>
    <scope>NUCLEOTIDE SEQUENCE [LARGE SCALE GENOMIC DNA]</scope>
    <source>
        <strain evidence="9">Ec32 / CCAP1310/4</strain>
    </source>
</reference>
<dbReference type="InterPro" id="IPR001514">
    <property type="entry name" value="DNA-dir_RNA_pol_30-40kDasu_CS"/>
</dbReference>
<dbReference type="Pfam" id="PF01193">
    <property type="entry name" value="RNA_pol_L"/>
    <property type="match status" value="1"/>
</dbReference>
<dbReference type="SUPFAM" id="SSF55257">
    <property type="entry name" value="RBP11-like subunits of RNA polymerase"/>
    <property type="match status" value="1"/>
</dbReference>
<dbReference type="PANTHER" id="PTHR11800">
    <property type="entry name" value="DNA-DIRECTED RNA POLYMERASE"/>
    <property type="match status" value="1"/>
</dbReference>
<dbReference type="InParanoid" id="D7FPF8"/>
<dbReference type="GO" id="GO:0003677">
    <property type="term" value="F:DNA binding"/>
    <property type="evidence" value="ECO:0007669"/>
    <property type="project" value="InterPro"/>
</dbReference>
<dbReference type="SMART" id="SM00662">
    <property type="entry name" value="RPOLD"/>
    <property type="match status" value="1"/>
</dbReference>
<dbReference type="PANTHER" id="PTHR11800:SF13">
    <property type="entry name" value="DNA-DIRECTED RNA POLYMERASES I AND III SUBUNIT RPAC1"/>
    <property type="match status" value="1"/>
</dbReference>
<dbReference type="InterPro" id="IPR011262">
    <property type="entry name" value="DNA-dir_RNA_pol_insert"/>
</dbReference>
<dbReference type="CDD" id="cd07032">
    <property type="entry name" value="RNAP_I_II_AC40"/>
    <property type="match status" value="1"/>
</dbReference>
<dbReference type="SUPFAM" id="SSF56553">
    <property type="entry name" value="Insert subdomain of RNA polymerase alpha subunit"/>
    <property type="match status" value="1"/>
</dbReference>
<dbReference type="OrthoDB" id="270173at2759"/>
<dbReference type="InterPro" id="IPR022842">
    <property type="entry name" value="RNAP_Rpo3/Rpb3/RPAC1"/>
</dbReference>
<dbReference type="PROSITE" id="PS00446">
    <property type="entry name" value="RNA_POL_D_30KD"/>
    <property type="match status" value="1"/>
</dbReference>
<accession>D7FPF8</accession>
<dbReference type="GO" id="GO:0005736">
    <property type="term" value="C:RNA polymerase I complex"/>
    <property type="evidence" value="ECO:0007669"/>
    <property type="project" value="TreeGrafter"/>
</dbReference>
<evidence type="ECO:0000256" key="4">
    <source>
        <dbReference type="ARBA" id="ARBA00023163"/>
    </source>
</evidence>
<dbReference type="GO" id="GO:0046983">
    <property type="term" value="F:protein dimerization activity"/>
    <property type="evidence" value="ECO:0007669"/>
    <property type="project" value="InterPro"/>
</dbReference>
<evidence type="ECO:0000256" key="3">
    <source>
        <dbReference type="ARBA" id="ARBA00022478"/>
    </source>
</evidence>
<keyword evidence="5" id="KW-0539">Nucleus</keyword>
<evidence type="ECO:0000313" key="8">
    <source>
        <dbReference type="EMBL" id="CBJ30416.1"/>
    </source>
</evidence>
<evidence type="ECO:0000256" key="5">
    <source>
        <dbReference type="ARBA" id="ARBA00023242"/>
    </source>
</evidence>
<dbReference type="InterPro" id="IPR011263">
    <property type="entry name" value="DNA-dir_RNA_pol_RpoA/D/Rpb3"/>
</dbReference>
<dbReference type="GO" id="GO:0003899">
    <property type="term" value="F:DNA-directed RNA polymerase activity"/>
    <property type="evidence" value="ECO:0007669"/>
    <property type="project" value="InterPro"/>
</dbReference>
<dbReference type="EMBL" id="FN649742">
    <property type="protein sequence ID" value="CBJ30416.1"/>
    <property type="molecule type" value="Genomic_DNA"/>
</dbReference>
<evidence type="ECO:0000313" key="9">
    <source>
        <dbReference type="Proteomes" id="UP000002630"/>
    </source>
</evidence>
<dbReference type="GO" id="GO:0006351">
    <property type="term" value="P:DNA-templated transcription"/>
    <property type="evidence" value="ECO:0007669"/>
    <property type="project" value="InterPro"/>
</dbReference>
<dbReference type="eggNOG" id="KOG1521">
    <property type="taxonomic scope" value="Eukaryota"/>
</dbReference>
<dbReference type="STRING" id="2880.D7FPF8"/>
<dbReference type="InterPro" id="IPR033901">
    <property type="entry name" value="RNAPI/III_AC40"/>
</dbReference>
<dbReference type="InterPro" id="IPR050518">
    <property type="entry name" value="Rpo3/RPB3_RNA_Pol_subunit"/>
</dbReference>
<dbReference type="EMBL" id="FN648355">
    <property type="protein sequence ID" value="CBJ30416.1"/>
    <property type="molecule type" value="Genomic_DNA"/>
</dbReference>
<dbReference type="HAMAP" id="MF_00320">
    <property type="entry name" value="RNApol_arch_Rpo3"/>
    <property type="match status" value="1"/>
</dbReference>
<dbReference type="InterPro" id="IPR036603">
    <property type="entry name" value="RBP11-like"/>
</dbReference>
<evidence type="ECO:0000256" key="1">
    <source>
        <dbReference type="ARBA" id="ARBA00004123"/>
    </source>
</evidence>
<dbReference type="InterPro" id="IPR036643">
    <property type="entry name" value="RNApol_insert_sf"/>
</dbReference>
<name>D7FPF8_ECTSI</name>
<dbReference type="Pfam" id="PF01000">
    <property type="entry name" value="RNA_pol_A_bac"/>
    <property type="match status" value="1"/>
</dbReference>
<organism evidence="8 9">
    <name type="scientific">Ectocarpus siliculosus</name>
    <name type="common">Brown alga</name>
    <name type="synonym">Conferva siliculosa</name>
    <dbReference type="NCBI Taxonomy" id="2880"/>
    <lineage>
        <taxon>Eukaryota</taxon>
        <taxon>Sar</taxon>
        <taxon>Stramenopiles</taxon>
        <taxon>Ochrophyta</taxon>
        <taxon>PX clade</taxon>
        <taxon>Phaeophyceae</taxon>
        <taxon>Ectocarpales</taxon>
        <taxon>Ectocarpaceae</taxon>
        <taxon>Ectocarpus</taxon>
    </lineage>
</organism>
<dbReference type="Gene3D" id="3.30.1360.10">
    <property type="entry name" value="RNA polymerase, RBP11-like subunit"/>
    <property type="match status" value="1"/>
</dbReference>
<feature type="domain" description="DNA-directed RNA polymerase RpoA/D/Rpb3-type" evidence="7">
    <location>
        <begin position="57"/>
        <end position="346"/>
    </location>
</feature>
<dbReference type="GO" id="GO:0005666">
    <property type="term" value="C:RNA polymerase III complex"/>
    <property type="evidence" value="ECO:0007669"/>
    <property type="project" value="TreeGrafter"/>
</dbReference>
<dbReference type="FunCoup" id="D7FPF8">
    <property type="interactions" value="311"/>
</dbReference>
<dbReference type="AlphaFoldDB" id="D7FPF8"/>
<proteinExistence type="inferred from homology"/>
<gene>
    <name evidence="8" type="ORF">Esi_0189_0039</name>
</gene>
<evidence type="ECO:0000259" key="7">
    <source>
        <dbReference type="SMART" id="SM00662"/>
    </source>
</evidence>
<dbReference type="OMA" id="KKKCRAF"/>
<keyword evidence="9" id="KW-1185">Reference proteome</keyword>
<comment type="subcellular location">
    <subcellularLocation>
        <location evidence="1">Nucleus</location>
    </subcellularLocation>
</comment>
<keyword evidence="3" id="KW-0240">DNA-directed RNA polymerase</keyword>
<comment type="similarity">
    <text evidence="6">Belongs to the archaeal Rpo3/eukaryotic RPB3 RNA polymerase subunit family.</text>
</comment>
<protein>
    <recommendedName>
        <fullName evidence="2">DNA-directed RNA polymerases I and III subunit RPAC1</fullName>
    </recommendedName>
</protein>
<evidence type="ECO:0000256" key="6">
    <source>
        <dbReference type="ARBA" id="ARBA00025804"/>
    </source>
</evidence>
<keyword evidence="4" id="KW-0804">Transcription</keyword>
<sequence>MLGRVTKYRVKNDAPSEVFEAASEQERKDRLLLSYAERVEKTLDVKAVQSGGGHTNELVFDLVGVDASIANALRRILLAEVATVAIEHVYMFMNSSIIHDEILAHRLGLIPIMANPRMFEFVGEEGGEQDEPTEFNTCVFKLEVKNPADPADMPDPMPTGTSYAAGPRRTMNVFSGAMEWCPHGDQVERFEGEGGLRPVHDDILIAKLRPGQEIVAEMHCRKGIGKDHAKFSPVATASYRLLPVVTLKEEVEGQEAEELVAKCPLNVFDIEDLGGAGKRAKVARPRDCTMCRECIREPGWSDKVSLSRVADHFIFGIESVGMLPPKELLKDSIQVLRQKCDSMIAEVEAFESGVDFDEAMP</sequence>
<dbReference type="Proteomes" id="UP000002630">
    <property type="component" value="Linkage Group LG17"/>
</dbReference>
<evidence type="ECO:0000256" key="2">
    <source>
        <dbReference type="ARBA" id="ARBA00022083"/>
    </source>
</evidence>